<dbReference type="RefSeq" id="WP_120032370.1">
    <property type="nucleotide sequence ID" value="NZ_QVMU01000013.1"/>
</dbReference>
<dbReference type="EMBL" id="QVMU01000013">
    <property type="protein sequence ID" value="RJX70030.1"/>
    <property type="molecule type" value="Genomic_DNA"/>
</dbReference>
<keyword evidence="2" id="KW-1185">Reference proteome</keyword>
<evidence type="ECO:0000313" key="2">
    <source>
        <dbReference type="Proteomes" id="UP000273252"/>
    </source>
</evidence>
<gene>
    <name evidence="1" type="ORF">DZ860_14170</name>
</gene>
<proteinExistence type="predicted"/>
<accession>A0A3A6QN82</accession>
<dbReference type="OrthoDB" id="7065336at2"/>
<protein>
    <submittedName>
        <fullName evidence="1">Uncharacterized protein</fullName>
    </submittedName>
</protein>
<dbReference type="Proteomes" id="UP000273252">
    <property type="component" value="Unassembled WGS sequence"/>
</dbReference>
<reference evidence="1 2" key="1">
    <citation type="submission" date="2018-08" db="EMBL/GenBank/DDBJ databases">
        <title>Vibrio isolated from the Eastern China Marginal Seas.</title>
        <authorList>
            <person name="Li Y."/>
        </authorList>
    </citation>
    <scope>NUCLEOTIDE SEQUENCE [LARGE SCALE GENOMIC DNA]</scope>
    <source>
        <strain evidence="1 2">BEI233</strain>
    </source>
</reference>
<comment type="caution">
    <text evidence="1">The sequence shown here is derived from an EMBL/GenBank/DDBJ whole genome shotgun (WGS) entry which is preliminary data.</text>
</comment>
<dbReference type="AlphaFoldDB" id="A0A3A6QN82"/>
<sequence>MSLDRVEEQIPLLINEIEALSSQIAKHIGLLSTQAERSLPECSEQLQLKLSNELSEIEDLASLIANSRCNNLSDQLIQKLAMLRSYLHE</sequence>
<name>A0A3A6QN82_9VIBR</name>
<evidence type="ECO:0000313" key="1">
    <source>
        <dbReference type="EMBL" id="RJX70030.1"/>
    </source>
</evidence>
<organism evidence="1 2">
    <name type="scientific">Vibrio sinensis</name>
    <dbReference type="NCBI Taxonomy" id="2302434"/>
    <lineage>
        <taxon>Bacteria</taxon>
        <taxon>Pseudomonadati</taxon>
        <taxon>Pseudomonadota</taxon>
        <taxon>Gammaproteobacteria</taxon>
        <taxon>Vibrionales</taxon>
        <taxon>Vibrionaceae</taxon>
        <taxon>Vibrio</taxon>
    </lineage>
</organism>